<protein>
    <submittedName>
        <fullName evidence="1">Uncharacterized protein</fullName>
    </submittedName>
</protein>
<gene>
    <name evidence="1" type="ORF">DMENIID0002_10780</name>
</gene>
<reference evidence="1" key="1">
    <citation type="submission" date="2024-01" db="EMBL/GenBank/DDBJ databases">
        <title>Sequencing the genomes of a sandfly, Sergentomyia squamirostris, and its two endosymbionts.</title>
        <authorList>
            <person name="Itokawa K."/>
            <person name="Sanjoba C."/>
        </authorList>
    </citation>
    <scope>NUCLEOTIDE SEQUENCE</scope>
    <source>
        <strain evidence="1">RiSSQ</strain>
    </source>
</reference>
<accession>A0AAT9G9E4</accession>
<proteinExistence type="predicted"/>
<sequence>MDRANNSTDIINFTSIEHHTQTVAITKSLRPSPKNVMYTLGGCINMQSVSALELGAGYNYSLKKSFTTHSFYVNGSVKF</sequence>
<dbReference type="AlphaFoldDB" id="A0AAT9G9E4"/>
<organism evidence="1">
    <name type="scientific">Candidatus Tisiphia endosymbiont of Sergentomyia squamirostris</name>
    <dbReference type="NCBI Taxonomy" id="3113639"/>
    <lineage>
        <taxon>Bacteria</taxon>
        <taxon>Pseudomonadati</taxon>
        <taxon>Pseudomonadota</taxon>
        <taxon>Alphaproteobacteria</taxon>
        <taxon>Rickettsiales</taxon>
        <taxon>Rickettsiaceae</taxon>
        <taxon>Rickettsieae</taxon>
        <taxon>Candidatus Tisiphia</taxon>
    </lineage>
</organism>
<name>A0AAT9G9E4_9RICK</name>
<evidence type="ECO:0000313" key="1">
    <source>
        <dbReference type="EMBL" id="BFD46432.1"/>
    </source>
</evidence>
<dbReference type="EMBL" id="AP029170">
    <property type="protein sequence ID" value="BFD46432.1"/>
    <property type="molecule type" value="Genomic_DNA"/>
</dbReference>